<reference evidence="1 2" key="4">
    <citation type="journal article" date="2020" name="Sci. Rep.">
        <title>beta-carboline chemical signals induce reveromycin production through a LuxR family regulator in Streptomyces sp. SN-593.</title>
        <authorList>
            <person name="Panthee S."/>
            <person name="Kito N."/>
            <person name="Hayashi T."/>
            <person name="Shimizu T."/>
            <person name="Ishikawa J."/>
            <person name="Hamamoto H."/>
            <person name="Osada H."/>
            <person name="Takahashi S."/>
        </authorList>
    </citation>
    <scope>NUCLEOTIDE SEQUENCE [LARGE SCALE GENOMIC DNA]</scope>
    <source>
        <strain evidence="1 2">SN-593</strain>
    </source>
</reference>
<evidence type="ECO:0000313" key="1">
    <source>
        <dbReference type="EMBL" id="BBB01927.1"/>
    </source>
</evidence>
<reference evidence="1 2" key="2">
    <citation type="journal article" date="2011" name="J. Antibiot.">
        <title>Furaquinocins I and J: novel polyketide isoprenoid hybrid compounds from Streptomyces reveromyceticus SN-593.</title>
        <authorList>
            <person name="Panthee S."/>
            <person name="Takahashi S."/>
            <person name="Takagi H."/>
            <person name="Nogawa T."/>
            <person name="Oowada E."/>
            <person name="Uramoto M."/>
            <person name="Osada H."/>
        </authorList>
    </citation>
    <scope>NUCLEOTIDE SEQUENCE [LARGE SCALE GENOMIC DNA]</scope>
    <source>
        <strain evidence="1 2">SN-593</strain>
    </source>
</reference>
<dbReference type="KEGG" id="arev:RVR_9563"/>
<gene>
    <name evidence="1" type="ORF">RVR_9563</name>
</gene>
<dbReference type="RefSeq" id="WP_202237796.1">
    <property type="nucleotide sequence ID" value="NZ_AP018365.1"/>
</dbReference>
<sequence length="126" mass="13671">MRLLSEEWLAERLRLGSALPVVPGATAVVQHEVHGDAGPARYFDDIREGRLTDSRLGVHPTPHAVIRYQRSVELAMLCGEIDAVSGVISGRITVEGDLNRLLPLVSVLQTPAAIEVLRQLNAVTSD</sequence>
<keyword evidence="2" id="KW-1185">Reference proteome</keyword>
<dbReference type="AlphaFoldDB" id="A0A7U3V0B6"/>
<name>A0A7U3V0B6_9ACTN</name>
<dbReference type="InterPro" id="IPR036527">
    <property type="entry name" value="SCP2_sterol-bd_dom_sf"/>
</dbReference>
<dbReference type="Gene3D" id="3.30.1050.10">
    <property type="entry name" value="SCP2 sterol-binding domain"/>
    <property type="match status" value="1"/>
</dbReference>
<dbReference type="EMBL" id="AP018365">
    <property type="protein sequence ID" value="BBB01927.1"/>
    <property type="molecule type" value="Genomic_DNA"/>
</dbReference>
<dbReference type="Proteomes" id="UP000595703">
    <property type="component" value="Chromosome"/>
</dbReference>
<dbReference type="SUPFAM" id="SSF55718">
    <property type="entry name" value="SCP-like"/>
    <property type="match status" value="1"/>
</dbReference>
<reference evidence="1 2" key="3">
    <citation type="journal article" date="2011" name="Nat. Chem. Biol.">
        <title>Reveromycin A biosynthesis uses RevG and RevJ for stereospecific spiroacetal formation.</title>
        <authorList>
            <person name="Takahashi S."/>
            <person name="Toyoda A."/>
            <person name="Sekiyama Y."/>
            <person name="Takagi H."/>
            <person name="Nogawa T."/>
            <person name="Uramoto M."/>
            <person name="Suzuki R."/>
            <person name="Koshino H."/>
            <person name="Kumano T."/>
            <person name="Panthee S."/>
            <person name="Dairi T."/>
            <person name="Ishikawa J."/>
            <person name="Ikeda H."/>
            <person name="Sakaki Y."/>
            <person name="Osada H."/>
        </authorList>
    </citation>
    <scope>NUCLEOTIDE SEQUENCE [LARGE SCALE GENOMIC DNA]</scope>
    <source>
        <strain evidence="1 2">SN-593</strain>
    </source>
</reference>
<proteinExistence type="predicted"/>
<organism evidence="1 2">
    <name type="scientific">Actinacidiphila reveromycinica</name>
    <dbReference type="NCBI Taxonomy" id="659352"/>
    <lineage>
        <taxon>Bacteria</taxon>
        <taxon>Bacillati</taxon>
        <taxon>Actinomycetota</taxon>
        <taxon>Actinomycetes</taxon>
        <taxon>Kitasatosporales</taxon>
        <taxon>Streptomycetaceae</taxon>
        <taxon>Actinacidiphila</taxon>
    </lineage>
</organism>
<protein>
    <recommendedName>
        <fullName evidence="3">SCP2 domain-containing protein</fullName>
    </recommendedName>
</protein>
<evidence type="ECO:0000313" key="2">
    <source>
        <dbReference type="Proteomes" id="UP000595703"/>
    </source>
</evidence>
<evidence type="ECO:0008006" key="3">
    <source>
        <dbReference type="Google" id="ProtNLM"/>
    </source>
</evidence>
<accession>A0A7U3V0B6</accession>
<reference evidence="1 2" key="1">
    <citation type="journal article" date="2010" name="J. Bacteriol.">
        <title>Biochemical characterization of a novel indole prenyltransferase from Streptomyces sp. SN-593.</title>
        <authorList>
            <person name="Takahashi S."/>
            <person name="Takagi H."/>
            <person name="Toyoda A."/>
            <person name="Uramoto M."/>
            <person name="Nogawa T."/>
            <person name="Ueki M."/>
            <person name="Sakaki Y."/>
            <person name="Osada H."/>
        </authorList>
    </citation>
    <scope>NUCLEOTIDE SEQUENCE [LARGE SCALE GENOMIC DNA]</scope>
    <source>
        <strain evidence="1 2">SN-593</strain>
    </source>
</reference>